<organism evidence="1 2">
    <name type="scientific">Candidatus Shapirobacteria bacterium GW2011_GWE1_38_10</name>
    <dbReference type="NCBI Taxonomy" id="1618488"/>
    <lineage>
        <taxon>Bacteria</taxon>
        <taxon>Candidatus Shapironibacteriota</taxon>
    </lineage>
</organism>
<gene>
    <name evidence="1" type="ORF">US68_C0010G0028</name>
</gene>
<comment type="caution">
    <text evidence="1">The sequence shown here is derived from an EMBL/GenBank/DDBJ whole genome shotgun (WGS) entry which is preliminary data.</text>
</comment>
<dbReference type="AlphaFoldDB" id="A0A0G0KL33"/>
<accession>A0A0G0KL33</accession>
<dbReference type="Proteomes" id="UP000034231">
    <property type="component" value="Unassembled WGS sequence"/>
</dbReference>
<reference evidence="1 2" key="1">
    <citation type="journal article" date="2015" name="Nature">
        <title>rRNA introns, odd ribosomes, and small enigmatic genomes across a large radiation of phyla.</title>
        <authorList>
            <person name="Brown C.T."/>
            <person name="Hug L.A."/>
            <person name="Thomas B.C."/>
            <person name="Sharon I."/>
            <person name="Castelle C.J."/>
            <person name="Singh A."/>
            <person name="Wilkins M.J."/>
            <person name="Williams K.H."/>
            <person name="Banfield J.F."/>
        </authorList>
    </citation>
    <scope>NUCLEOTIDE SEQUENCE [LARGE SCALE GENOMIC DNA]</scope>
</reference>
<evidence type="ECO:0000313" key="1">
    <source>
        <dbReference type="EMBL" id="KKQ49894.1"/>
    </source>
</evidence>
<sequence length="115" mass="13439">MTERMVKLDKNVIFPTGYPRKESSINVGRVTRLEDLSLWDIMVDDIDGLLFVFEGNHRVGRALELAEGQEIPLDVERVSFQRKAEILAFQDKMANNGIRNYPDFIQRMQQLRKEK</sequence>
<name>A0A0G0KL33_9BACT</name>
<dbReference type="EMBL" id="LBTX01000010">
    <property type="protein sequence ID" value="KKQ49894.1"/>
    <property type="molecule type" value="Genomic_DNA"/>
</dbReference>
<protein>
    <recommendedName>
        <fullName evidence="3">ParB/Sulfiredoxin domain-containing protein</fullName>
    </recommendedName>
</protein>
<proteinExistence type="predicted"/>
<evidence type="ECO:0000313" key="2">
    <source>
        <dbReference type="Proteomes" id="UP000034231"/>
    </source>
</evidence>
<evidence type="ECO:0008006" key="3">
    <source>
        <dbReference type="Google" id="ProtNLM"/>
    </source>
</evidence>